<gene>
    <name evidence="3" type="ORF">GCM10007853_21120</name>
</gene>
<keyword evidence="1" id="KW-0732">Signal</keyword>
<name>A0ABQ5V9W3_9PROT</name>
<keyword evidence="4" id="KW-1185">Reference proteome</keyword>
<comment type="caution">
    <text evidence="3">The sequence shown here is derived from an EMBL/GenBank/DDBJ whole genome shotgun (WGS) entry which is preliminary data.</text>
</comment>
<accession>A0ABQ5V9W3</accession>
<reference evidence="3" key="2">
    <citation type="submission" date="2023-01" db="EMBL/GenBank/DDBJ databases">
        <title>Draft genome sequence of Algimonas ampicilliniresistens strain NBRC 108219.</title>
        <authorList>
            <person name="Sun Q."/>
            <person name="Mori K."/>
        </authorList>
    </citation>
    <scope>NUCLEOTIDE SEQUENCE</scope>
    <source>
        <strain evidence="3">NBRC 108219</strain>
    </source>
</reference>
<dbReference type="Pfam" id="PF17131">
    <property type="entry name" value="LolA_like"/>
    <property type="match status" value="1"/>
</dbReference>
<dbReference type="Proteomes" id="UP001161391">
    <property type="component" value="Unassembled WGS sequence"/>
</dbReference>
<evidence type="ECO:0000313" key="3">
    <source>
        <dbReference type="EMBL" id="GLQ24238.1"/>
    </source>
</evidence>
<proteinExistence type="predicted"/>
<sequence length="266" mass="30588">MRPILTLLSVLFISSPAYAAELPEMDAEAIIAAVNTRDDGQQLTRKFKVELTNRSGKTRTEEMVAFRRYFGDEKRTVIFYTEPTRVRGTGFLTFDYADPKADDDQWLYLPALRKVRRISASDRGDYFLGTDFTYEEIKKEQKVQDTDYVFESVGTGMLDGSEVYIVKGIPANDDTARELGVSYVVWRIDPEIWMTRKTEYYDRNGNLARTITLEGYDTIDGYLTATKLRAENHKTGHSSVFTFDDSDYETDVSDRIFSQARLRRGL</sequence>
<dbReference type="RefSeq" id="WP_284390448.1">
    <property type="nucleotide sequence ID" value="NZ_BSNK01000002.1"/>
</dbReference>
<feature type="signal peptide" evidence="1">
    <location>
        <begin position="1"/>
        <end position="19"/>
    </location>
</feature>
<dbReference type="CDD" id="cd16329">
    <property type="entry name" value="LolA_like"/>
    <property type="match status" value="1"/>
</dbReference>
<feature type="chain" id="PRO_5045633250" description="Uncharacterized protein TP-0789 domain-containing protein" evidence="1">
    <location>
        <begin position="20"/>
        <end position="266"/>
    </location>
</feature>
<protein>
    <recommendedName>
        <fullName evidence="2">Uncharacterized protein TP-0789 domain-containing protein</fullName>
    </recommendedName>
</protein>
<dbReference type="Gene3D" id="2.50.20.10">
    <property type="entry name" value="Lipoprotein localisation LolA/LolB/LppX"/>
    <property type="match status" value="1"/>
</dbReference>
<feature type="domain" description="Uncharacterized protein TP-0789" evidence="2">
    <location>
        <begin position="73"/>
        <end position="264"/>
    </location>
</feature>
<organism evidence="3 4">
    <name type="scientific">Algimonas ampicilliniresistens</name>
    <dbReference type="NCBI Taxonomy" id="1298735"/>
    <lineage>
        <taxon>Bacteria</taxon>
        <taxon>Pseudomonadati</taxon>
        <taxon>Pseudomonadota</taxon>
        <taxon>Alphaproteobacteria</taxon>
        <taxon>Maricaulales</taxon>
        <taxon>Robiginitomaculaceae</taxon>
        <taxon>Algimonas</taxon>
    </lineage>
</organism>
<evidence type="ECO:0000313" key="4">
    <source>
        <dbReference type="Proteomes" id="UP001161391"/>
    </source>
</evidence>
<evidence type="ECO:0000259" key="2">
    <source>
        <dbReference type="Pfam" id="PF17131"/>
    </source>
</evidence>
<dbReference type="EMBL" id="BSNK01000002">
    <property type="protein sequence ID" value="GLQ24238.1"/>
    <property type="molecule type" value="Genomic_DNA"/>
</dbReference>
<dbReference type="InterPro" id="IPR033399">
    <property type="entry name" value="TP_0789-like"/>
</dbReference>
<evidence type="ECO:0000256" key="1">
    <source>
        <dbReference type="SAM" id="SignalP"/>
    </source>
</evidence>
<reference evidence="3" key="1">
    <citation type="journal article" date="2014" name="Int. J. Syst. Evol. Microbiol.">
        <title>Complete genome of a new Firmicutes species belonging to the dominant human colonic microbiota ('Ruminococcus bicirculans') reveals two chromosomes and a selective capacity to utilize plant glucans.</title>
        <authorList>
            <consortium name="NISC Comparative Sequencing Program"/>
            <person name="Wegmann U."/>
            <person name="Louis P."/>
            <person name="Goesmann A."/>
            <person name="Henrissat B."/>
            <person name="Duncan S.H."/>
            <person name="Flint H.J."/>
        </authorList>
    </citation>
    <scope>NUCLEOTIDE SEQUENCE</scope>
    <source>
        <strain evidence="3">NBRC 108219</strain>
    </source>
</reference>